<comment type="caution">
    <text evidence="1">The sequence shown here is derived from an EMBL/GenBank/DDBJ whole genome shotgun (WGS) entry which is preliminary data.</text>
</comment>
<dbReference type="AlphaFoldDB" id="A0A4V3DKH0"/>
<organism evidence="1 2">
    <name type="scientific">Aquamicrobium defluvii</name>
    <dbReference type="NCBI Taxonomy" id="69279"/>
    <lineage>
        <taxon>Bacteria</taxon>
        <taxon>Pseudomonadati</taxon>
        <taxon>Pseudomonadota</taxon>
        <taxon>Alphaproteobacteria</taxon>
        <taxon>Hyphomicrobiales</taxon>
        <taxon>Phyllobacteriaceae</taxon>
        <taxon>Aquamicrobium</taxon>
    </lineage>
</organism>
<evidence type="ECO:0000313" key="2">
    <source>
        <dbReference type="Proteomes" id="UP000294958"/>
    </source>
</evidence>
<sequence length="557" mass="57435">MALFEIQGSDGAVYEVDAPDEQSALQGYQRMMAGQQPQSEAYAQAASDMSAMTRELGERPDDIDIRNPDRVSYDQLPGWQKPIVAAGDTLQLFANGATFGYGDKAVAGARSLFTGQSYDDELKDARALTQQARNRAGSAATGAEIAGAVAVPLKAASKGATLAGRFGTAGMTGAKGLAARTALMGAEGAGYGGLTAAGNDQDIGTGTAIGAAGGVLGNLAGEAISAGVSKVASAFNPKVPQPTVAEIKAAGGAAFNRADKAGVVFNREAVGQLQRNIIDDLRDLAFHPQNEPGAVAALNTLRRIGQGNVTMKDLHAVRRMAQNGYIPGNNSNNAAIGKIVERIDELINAADPASVLMSTGNPKAAAAAFNEGKKHWHRAMKLETVEKAILRGEQNAAAQVSGDVGRTTMGQLKRVLQSEAKTRGFTQAEMKALGSAAGYSMGQRAAHAVGGLFPRGRLLSSIHGALALGTGGASIPMQAAGAAVGYGAQKTAEMIARKSVSELTNLIANGGVPAPVMKNAIQLLSEAKRQGLARALSAIAVNQGNRRYNQPDHQEQP</sequence>
<dbReference type="RefSeq" id="WP_133675473.1">
    <property type="nucleotide sequence ID" value="NZ_SNZF01000015.1"/>
</dbReference>
<protein>
    <submittedName>
        <fullName evidence="1">Uncharacterized protein</fullName>
    </submittedName>
</protein>
<proteinExistence type="predicted"/>
<reference evidence="1 2" key="1">
    <citation type="submission" date="2019-03" db="EMBL/GenBank/DDBJ databases">
        <title>Genomic Encyclopedia of Type Strains, Phase IV (KMG-IV): sequencing the most valuable type-strain genomes for metagenomic binning, comparative biology and taxonomic classification.</title>
        <authorList>
            <person name="Goeker M."/>
        </authorList>
    </citation>
    <scope>NUCLEOTIDE SEQUENCE [LARGE SCALE GENOMIC DNA]</scope>
    <source>
        <strain evidence="1 2">DSM 11603</strain>
    </source>
</reference>
<dbReference type="Proteomes" id="UP000294958">
    <property type="component" value="Unassembled WGS sequence"/>
</dbReference>
<dbReference type="EMBL" id="SNZF01000015">
    <property type="protein sequence ID" value="TDR34330.1"/>
    <property type="molecule type" value="Genomic_DNA"/>
</dbReference>
<name>A0A4V3DKH0_9HYPH</name>
<gene>
    <name evidence="1" type="ORF">DES43_115100</name>
</gene>
<dbReference type="OrthoDB" id="8068993at2"/>
<accession>A0A4V3DKH0</accession>
<evidence type="ECO:0000313" key="1">
    <source>
        <dbReference type="EMBL" id="TDR34330.1"/>
    </source>
</evidence>
<keyword evidence="2" id="KW-1185">Reference proteome</keyword>